<sequence>MRRSAKILAAICLLCMLAPAVVSARLPYDTWFVDRQTGRMSAIQPIYVPKEVVDGSDWETPLQSPSDLFIARDGSVYIADTGNDRIVQLDREGDYVRSIGTEEGPGKLNGPEGVFVADDGTIYVANTGGRTIVKYGADGRPLRVFEKPESDLLYEEYHFVPTKLVVDRRGVMYIVVKDSYQGLFRMNPEGQFTGFFGANKAKLSWLDRLKRAILSKEQLAKEAAIRPNTIGNVSLTEDGFLLVTSSGRLSDGQIRKLNAGGADAFRNKEFDHQLVDTVTDSQGFMYTLSLRFGEVGIYDPTAFQMIFFGVKDEAARQQGVMSFPASIAVNDADEVWVADSSQHSVQVYERTDFGETFLKANELYFAGEYEKSKPYWEEVMRHNGMMDFAFTGLGKSELSEGKYAAAVGYFKEARDAANYSDAFWYVRYEWMQRYFGWTLLFLAAALWGGAFLIRKWRAYAAKRTWPPSALRYGSEIRDVGFAMFHPYEGFYRLKERNLSWLTTITILAAVVGVHLYSIFGSSLIASPRDADKVNLPLSVGLLLVPWLTWVVANYLVSSVKGGEGRFREVVQASAVAFVPYAVMTIPITLLSNALVFEEWIVYDVSRQLMWIWIGLLFFVMTQVTHNFEFTETVKNIGITLFTIGVIWIFVTIIVGLGVNLYDFIEQIYREVTFLA</sequence>
<dbReference type="InterPro" id="IPR011042">
    <property type="entry name" value="6-blade_b-propeller_TolB-like"/>
</dbReference>
<evidence type="ECO:0000256" key="6">
    <source>
        <dbReference type="PROSITE-ProRule" id="PRU00504"/>
    </source>
</evidence>
<dbReference type="GO" id="GO:0061630">
    <property type="term" value="F:ubiquitin protein ligase activity"/>
    <property type="evidence" value="ECO:0007669"/>
    <property type="project" value="TreeGrafter"/>
</dbReference>
<dbReference type="RefSeq" id="WP_138195097.1">
    <property type="nucleotide sequence ID" value="NZ_VCIW01000009.1"/>
</dbReference>
<accession>A0A5R9GIU0</accession>
<feature type="transmembrane region" description="Helical" evidence="7">
    <location>
        <begin position="639"/>
        <end position="661"/>
    </location>
</feature>
<dbReference type="EMBL" id="VCIW01000009">
    <property type="protein sequence ID" value="TLS51485.1"/>
    <property type="molecule type" value="Genomic_DNA"/>
</dbReference>
<evidence type="ECO:0000256" key="2">
    <source>
        <dbReference type="ARBA" id="ARBA00022692"/>
    </source>
</evidence>
<feature type="transmembrane region" description="Helical" evidence="7">
    <location>
        <begin position="498"/>
        <end position="519"/>
    </location>
</feature>
<keyword evidence="5 7" id="KW-0472">Membrane</keyword>
<feature type="signal peptide" evidence="8">
    <location>
        <begin position="1"/>
        <end position="24"/>
    </location>
</feature>
<keyword evidence="11" id="KW-1185">Reference proteome</keyword>
<feature type="transmembrane region" description="Helical" evidence="7">
    <location>
        <begin position="539"/>
        <end position="557"/>
    </location>
</feature>
<organism evidence="10 11">
    <name type="scientific">Paenibacillus antri</name>
    <dbReference type="NCBI Taxonomy" id="2582848"/>
    <lineage>
        <taxon>Bacteria</taxon>
        <taxon>Bacillati</taxon>
        <taxon>Bacillota</taxon>
        <taxon>Bacilli</taxon>
        <taxon>Bacillales</taxon>
        <taxon>Paenibacillaceae</taxon>
        <taxon>Paenibacillus</taxon>
    </lineage>
</organism>
<dbReference type="PROSITE" id="PS51125">
    <property type="entry name" value="NHL"/>
    <property type="match status" value="1"/>
</dbReference>
<dbReference type="InterPro" id="IPR001258">
    <property type="entry name" value="NHL_repeat"/>
</dbReference>
<name>A0A5R9GIU0_9BACL</name>
<feature type="transmembrane region" description="Helical" evidence="7">
    <location>
        <begin position="434"/>
        <end position="453"/>
    </location>
</feature>
<dbReference type="Proteomes" id="UP000309676">
    <property type="component" value="Unassembled WGS sequence"/>
</dbReference>
<dbReference type="GO" id="GO:0008270">
    <property type="term" value="F:zinc ion binding"/>
    <property type="evidence" value="ECO:0007669"/>
    <property type="project" value="UniProtKB-KW"/>
</dbReference>
<keyword evidence="4 7" id="KW-1133">Transmembrane helix</keyword>
<dbReference type="AlphaFoldDB" id="A0A5R9GIU0"/>
<reference evidence="10 11" key="1">
    <citation type="submission" date="2019-05" db="EMBL/GenBank/DDBJ databases">
        <authorList>
            <person name="Narsing Rao M.P."/>
            <person name="Li W.J."/>
        </authorList>
    </citation>
    <scope>NUCLEOTIDE SEQUENCE [LARGE SCALE GENOMIC DNA]</scope>
    <source>
        <strain evidence="10 11">SYSU_K30003</strain>
    </source>
</reference>
<feature type="repeat" description="NHL" evidence="6">
    <location>
        <begin position="322"/>
        <end position="351"/>
    </location>
</feature>
<dbReference type="GO" id="GO:0000209">
    <property type="term" value="P:protein polyubiquitination"/>
    <property type="evidence" value="ECO:0007669"/>
    <property type="project" value="TreeGrafter"/>
</dbReference>
<dbReference type="Pfam" id="PF01436">
    <property type="entry name" value="NHL"/>
    <property type="match status" value="1"/>
</dbReference>
<dbReference type="PANTHER" id="PTHR24104">
    <property type="entry name" value="E3 UBIQUITIN-PROTEIN LIGASE NHLRC1-RELATED"/>
    <property type="match status" value="1"/>
</dbReference>
<proteinExistence type="predicted"/>
<evidence type="ECO:0000256" key="5">
    <source>
        <dbReference type="ARBA" id="ARBA00023136"/>
    </source>
</evidence>
<comment type="subcellular location">
    <subcellularLocation>
        <location evidence="1">Membrane</location>
        <topology evidence="1">Multi-pass membrane protein</topology>
    </subcellularLocation>
</comment>
<gene>
    <name evidence="10" type="ORF">FE782_15355</name>
</gene>
<evidence type="ECO:0000259" key="9">
    <source>
        <dbReference type="Pfam" id="PF04893"/>
    </source>
</evidence>
<dbReference type="PANTHER" id="PTHR24104:SF25">
    <property type="entry name" value="PROTEIN LIN-41"/>
    <property type="match status" value="1"/>
</dbReference>
<evidence type="ECO:0000313" key="11">
    <source>
        <dbReference type="Proteomes" id="UP000309676"/>
    </source>
</evidence>
<evidence type="ECO:0000256" key="1">
    <source>
        <dbReference type="ARBA" id="ARBA00004141"/>
    </source>
</evidence>
<feature type="transmembrane region" description="Helical" evidence="7">
    <location>
        <begin position="569"/>
        <end position="589"/>
    </location>
</feature>
<evidence type="ECO:0000256" key="7">
    <source>
        <dbReference type="SAM" id="Phobius"/>
    </source>
</evidence>
<dbReference type="Gene3D" id="2.120.10.30">
    <property type="entry name" value="TolB, C-terminal domain"/>
    <property type="match status" value="2"/>
</dbReference>
<dbReference type="GO" id="GO:0016020">
    <property type="term" value="C:membrane"/>
    <property type="evidence" value="ECO:0007669"/>
    <property type="project" value="UniProtKB-SubCell"/>
</dbReference>
<dbReference type="InterPro" id="IPR006977">
    <property type="entry name" value="Yip1_dom"/>
</dbReference>
<dbReference type="SUPFAM" id="SSF48452">
    <property type="entry name" value="TPR-like"/>
    <property type="match status" value="1"/>
</dbReference>
<evidence type="ECO:0000313" key="10">
    <source>
        <dbReference type="EMBL" id="TLS51485.1"/>
    </source>
</evidence>
<dbReference type="InterPro" id="IPR050952">
    <property type="entry name" value="TRIM-NHL_E3_ligases"/>
</dbReference>
<dbReference type="OrthoDB" id="9799230at2"/>
<feature type="chain" id="PRO_5024404958" evidence="8">
    <location>
        <begin position="25"/>
        <end position="675"/>
    </location>
</feature>
<protein>
    <submittedName>
        <fullName evidence="10">DUF1282 domain-containing protein</fullName>
    </submittedName>
</protein>
<feature type="domain" description="Yip1" evidence="9">
    <location>
        <begin position="483"/>
        <end position="649"/>
    </location>
</feature>
<evidence type="ECO:0000256" key="8">
    <source>
        <dbReference type="SAM" id="SignalP"/>
    </source>
</evidence>
<dbReference type="GO" id="GO:0043161">
    <property type="term" value="P:proteasome-mediated ubiquitin-dependent protein catabolic process"/>
    <property type="evidence" value="ECO:0007669"/>
    <property type="project" value="TreeGrafter"/>
</dbReference>
<feature type="transmembrane region" description="Helical" evidence="7">
    <location>
        <begin position="609"/>
        <end position="627"/>
    </location>
</feature>
<dbReference type="InterPro" id="IPR011990">
    <property type="entry name" value="TPR-like_helical_dom_sf"/>
</dbReference>
<comment type="caution">
    <text evidence="10">The sequence shown here is derived from an EMBL/GenBank/DDBJ whole genome shotgun (WGS) entry which is preliminary data.</text>
</comment>
<dbReference type="Pfam" id="PF04893">
    <property type="entry name" value="Yip1"/>
    <property type="match status" value="1"/>
</dbReference>
<dbReference type="SUPFAM" id="SSF101898">
    <property type="entry name" value="NHL repeat"/>
    <property type="match status" value="1"/>
</dbReference>
<dbReference type="CDD" id="cd05819">
    <property type="entry name" value="NHL"/>
    <property type="match status" value="1"/>
</dbReference>
<keyword evidence="8" id="KW-0732">Signal</keyword>
<keyword evidence="2 7" id="KW-0812">Transmembrane</keyword>
<evidence type="ECO:0000256" key="4">
    <source>
        <dbReference type="ARBA" id="ARBA00022989"/>
    </source>
</evidence>
<evidence type="ECO:0000256" key="3">
    <source>
        <dbReference type="ARBA" id="ARBA00022737"/>
    </source>
</evidence>
<keyword evidence="3" id="KW-0677">Repeat</keyword>